<dbReference type="InterPro" id="IPR036691">
    <property type="entry name" value="Endo/exonu/phosph_ase_sf"/>
</dbReference>
<accession>A0A4R7FP93</accession>
<sequence length="231" mass="26182">MRITSLNLRGFFDWGSRSPQIVAFLRAVDPDVVLFQEVVYLPEVSPYSPVELLNRDLGMPFRHEAITRLQRGRTHPVYREGLGLLSRLPLASTQTLALQHEQGDPHQRIVQFADVTADDGVWPLANVHLSVRDDFALRHLGEVLTALQARNERRILGGDFNVNHLEQHASLWHDAVLTSQVATYQSHPSTHENDDYFLVPTEFRIDRVQVSGDELSDHEAVTVDLSRAAPR</sequence>
<dbReference type="Pfam" id="PF03372">
    <property type="entry name" value="Exo_endo_phos"/>
    <property type="match status" value="1"/>
</dbReference>
<keyword evidence="2" id="KW-0378">Hydrolase</keyword>
<dbReference type="AlphaFoldDB" id="A0A4R7FP93"/>
<dbReference type="GO" id="GO:0004527">
    <property type="term" value="F:exonuclease activity"/>
    <property type="evidence" value="ECO:0007669"/>
    <property type="project" value="UniProtKB-KW"/>
</dbReference>
<proteinExistence type="predicted"/>
<dbReference type="GO" id="GO:0006506">
    <property type="term" value="P:GPI anchor biosynthetic process"/>
    <property type="evidence" value="ECO:0007669"/>
    <property type="project" value="TreeGrafter"/>
</dbReference>
<keyword evidence="2" id="KW-0269">Exonuclease</keyword>
<organism evidence="2 3">
    <name type="scientific">Amnibacterium kyonggiense</name>
    <dbReference type="NCBI Taxonomy" id="595671"/>
    <lineage>
        <taxon>Bacteria</taxon>
        <taxon>Bacillati</taxon>
        <taxon>Actinomycetota</taxon>
        <taxon>Actinomycetes</taxon>
        <taxon>Micrococcales</taxon>
        <taxon>Microbacteriaceae</taxon>
        <taxon>Amnibacterium</taxon>
    </lineage>
</organism>
<dbReference type="GO" id="GO:0004519">
    <property type="term" value="F:endonuclease activity"/>
    <property type="evidence" value="ECO:0007669"/>
    <property type="project" value="UniProtKB-KW"/>
</dbReference>
<dbReference type="InterPro" id="IPR051916">
    <property type="entry name" value="GPI-anchor_lipid_remodeler"/>
</dbReference>
<feature type="domain" description="Endonuclease/exonuclease/phosphatase" evidence="1">
    <location>
        <begin position="5"/>
        <end position="218"/>
    </location>
</feature>
<keyword evidence="2" id="KW-0255">Endonuclease</keyword>
<dbReference type="PANTHER" id="PTHR14859">
    <property type="entry name" value="CALCOFLUOR WHITE HYPERSENSITIVE PROTEIN PRECURSOR"/>
    <property type="match status" value="1"/>
</dbReference>
<name>A0A4R7FP93_9MICO</name>
<dbReference type="Proteomes" id="UP000295344">
    <property type="component" value="Unassembled WGS sequence"/>
</dbReference>
<reference evidence="2 3" key="1">
    <citation type="submission" date="2019-03" db="EMBL/GenBank/DDBJ databases">
        <title>Genomic Encyclopedia of Archaeal and Bacterial Type Strains, Phase II (KMG-II): from individual species to whole genera.</title>
        <authorList>
            <person name="Goeker M."/>
        </authorList>
    </citation>
    <scope>NUCLEOTIDE SEQUENCE [LARGE SCALE GENOMIC DNA]</scope>
    <source>
        <strain evidence="2 3">DSM 24782</strain>
    </source>
</reference>
<protein>
    <submittedName>
        <fullName evidence="2">Endonuclease/exonuclease/phosphatase family metal-dependent hydrolase</fullName>
    </submittedName>
</protein>
<dbReference type="InterPro" id="IPR005135">
    <property type="entry name" value="Endo/exonuclease/phosphatase"/>
</dbReference>
<dbReference type="SUPFAM" id="SSF56219">
    <property type="entry name" value="DNase I-like"/>
    <property type="match status" value="1"/>
</dbReference>
<dbReference type="EMBL" id="SOAM01000001">
    <property type="protein sequence ID" value="TDS79557.1"/>
    <property type="molecule type" value="Genomic_DNA"/>
</dbReference>
<evidence type="ECO:0000313" key="3">
    <source>
        <dbReference type="Proteomes" id="UP000295344"/>
    </source>
</evidence>
<dbReference type="GO" id="GO:0016020">
    <property type="term" value="C:membrane"/>
    <property type="evidence" value="ECO:0007669"/>
    <property type="project" value="GOC"/>
</dbReference>
<comment type="caution">
    <text evidence="2">The sequence shown here is derived from an EMBL/GenBank/DDBJ whole genome shotgun (WGS) entry which is preliminary data.</text>
</comment>
<keyword evidence="2" id="KW-0540">Nuclease</keyword>
<evidence type="ECO:0000259" key="1">
    <source>
        <dbReference type="Pfam" id="PF03372"/>
    </source>
</evidence>
<gene>
    <name evidence="2" type="ORF">CLV52_0088</name>
</gene>
<dbReference type="RefSeq" id="WP_162850652.1">
    <property type="nucleotide sequence ID" value="NZ_BAAARP010000001.1"/>
</dbReference>
<evidence type="ECO:0000313" key="2">
    <source>
        <dbReference type="EMBL" id="TDS79557.1"/>
    </source>
</evidence>
<dbReference type="PANTHER" id="PTHR14859:SF15">
    <property type="entry name" value="ENDONUCLEASE_EXONUCLEASE_PHOSPHATASE DOMAIN-CONTAINING PROTEIN"/>
    <property type="match status" value="1"/>
</dbReference>
<keyword evidence="3" id="KW-1185">Reference proteome</keyword>
<dbReference type="Gene3D" id="3.60.10.10">
    <property type="entry name" value="Endonuclease/exonuclease/phosphatase"/>
    <property type="match status" value="1"/>
</dbReference>